<keyword evidence="2" id="KW-1185">Reference proteome</keyword>
<evidence type="ECO:0000313" key="2">
    <source>
        <dbReference type="Proteomes" id="UP000494117"/>
    </source>
</evidence>
<dbReference type="EMBL" id="CADILG010000014">
    <property type="protein sequence ID" value="CAB3862859.1"/>
    <property type="molecule type" value="Genomic_DNA"/>
</dbReference>
<gene>
    <name evidence="1" type="ORF">LMG26858_02313</name>
</gene>
<dbReference type="AlphaFoldDB" id="A0A6S7CUE1"/>
<reference evidence="1 2" key="1">
    <citation type="submission" date="2020-04" db="EMBL/GenBank/DDBJ databases">
        <authorList>
            <person name="De Canck E."/>
        </authorList>
    </citation>
    <scope>NUCLEOTIDE SEQUENCE [LARGE SCALE GENOMIC DNA]</scope>
    <source>
        <strain evidence="1 2">LMG 26858</strain>
    </source>
</reference>
<protein>
    <submittedName>
        <fullName evidence="1">Uncharacterized protein</fullName>
    </submittedName>
</protein>
<name>A0A6S7CUE1_9BURK</name>
<proteinExistence type="predicted"/>
<evidence type="ECO:0000313" key="1">
    <source>
        <dbReference type="EMBL" id="CAB3862859.1"/>
    </source>
</evidence>
<organism evidence="1 2">
    <name type="scientific">Achromobacter anxifer</name>
    <dbReference type="NCBI Taxonomy" id="1287737"/>
    <lineage>
        <taxon>Bacteria</taxon>
        <taxon>Pseudomonadati</taxon>
        <taxon>Pseudomonadota</taxon>
        <taxon>Betaproteobacteria</taxon>
        <taxon>Burkholderiales</taxon>
        <taxon>Alcaligenaceae</taxon>
        <taxon>Achromobacter</taxon>
    </lineage>
</organism>
<dbReference type="Proteomes" id="UP000494117">
    <property type="component" value="Unassembled WGS sequence"/>
</dbReference>
<dbReference type="RefSeq" id="WP_175207193.1">
    <property type="nucleotide sequence ID" value="NZ_CADILG010000014.1"/>
</dbReference>
<accession>A0A6S7CUE1</accession>
<sequence>MDSNKQATSLVATRPEAAGLHSALRAAPNYTPTLGNLPNEAAVAIPEFQEDQIISVLCDLFAGRTQHTFGESLEWWAETFQCDLGPKAASGVALVALSKWQFDQRAGADGVAQLRAELLQRACLLITRSVRDTGTAQI</sequence>